<gene>
    <name evidence="2" type="ORF">B9N65_01045</name>
    <name evidence="1" type="ORF">B9N65_09880</name>
</gene>
<protein>
    <submittedName>
        <fullName evidence="1">Uncharacterized protein</fullName>
    </submittedName>
</protein>
<comment type="caution">
    <text evidence="1">The sequence shown here is derived from an EMBL/GenBank/DDBJ whole genome shotgun (WGS) entry which is preliminary data.</text>
</comment>
<evidence type="ECO:0000313" key="1">
    <source>
        <dbReference type="EMBL" id="OUT06880.1"/>
    </source>
</evidence>
<dbReference type="EMBL" id="NDYN01000001">
    <property type="protein sequence ID" value="OUT08956.1"/>
    <property type="molecule type" value="Genomic_DNA"/>
</dbReference>
<organism evidence="1 3">
    <name type="scientific">Campylobacter concisus</name>
    <dbReference type="NCBI Taxonomy" id="199"/>
    <lineage>
        <taxon>Bacteria</taxon>
        <taxon>Pseudomonadati</taxon>
        <taxon>Campylobacterota</taxon>
        <taxon>Epsilonproteobacteria</taxon>
        <taxon>Campylobacterales</taxon>
        <taxon>Campylobacteraceae</taxon>
        <taxon>Campylobacter</taxon>
    </lineage>
</organism>
<dbReference type="RefSeq" id="WP_087582453.1">
    <property type="nucleotide sequence ID" value="NZ_NDYN01000001.1"/>
</dbReference>
<dbReference type="EMBL" id="NDYN01000010">
    <property type="protein sequence ID" value="OUT06880.1"/>
    <property type="molecule type" value="Genomic_DNA"/>
</dbReference>
<dbReference type="AlphaFoldDB" id="A0A1Y5ME54"/>
<evidence type="ECO:0000313" key="2">
    <source>
        <dbReference type="EMBL" id="OUT08956.1"/>
    </source>
</evidence>
<name>A0A1Y5ME54_9BACT</name>
<evidence type="ECO:0000313" key="3">
    <source>
        <dbReference type="Proteomes" id="UP000196317"/>
    </source>
</evidence>
<reference evidence="1 3" key="1">
    <citation type="submission" date="2017-04" db="EMBL/GenBank/DDBJ databases">
        <title>Complete genome of Campylobacter concisus ATCC 33237T and draft genomes for an additional eight well characterized C. concisus strains.</title>
        <authorList>
            <person name="Cornelius A.J."/>
            <person name="Miller W.G."/>
            <person name="Lastovica A.J."/>
            <person name="On S.L."/>
            <person name="French N.P."/>
            <person name="Vandenberg O."/>
            <person name="Biggs P.J."/>
        </authorList>
    </citation>
    <scope>NUCLEOTIDE SEQUENCE [LARGE SCALE GENOMIC DNA]</scope>
    <source>
        <strain evidence="1 3">CCUG 19995</strain>
    </source>
</reference>
<sequence>MKKIFLGFLILVTSSFGWIKTDIIEACVSVKQNYGWSMPVKVLVAIGIPSDIAVILQDYNNIPISLDRSIIGRYIVGDVIGVDENRVMYKLQDSNFCY</sequence>
<proteinExistence type="predicted"/>
<accession>A0A1Y5ME54</accession>
<dbReference type="Proteomes" id="UP000196317">
    <property type="component" value="Unassembled WGS sequence"/>
</dbReference>